<accession>A0AAD6PGC8</accession>
<dbReference type="AlphaFoldDB" id="A0AAD6PGC8"/>
<sequence length="32" mass="3491">MAEGTSRSAPFLFFLTPGGDFNGDLKNKTQDQ</sequence>
<organism evidence="1 2">
    <name type="scientific">Salix udensis</name>
    <dbReference type="NCBI Taxonomy" id="889485"/>
    <lineage>
        <taxon>Eukaryota</taxon>
        <taxon>Viridiplantae</taxon>
        <taxon>Streptophyta</taxon>
        <taxon>Embryophyta</taxon>
        <taxon>Tracheophyta</taxon>
        <taxon>Spermatophyta</taxon>
        <taxon>Magnoliopsida</taxon>
        <taxon>eudicotyledons</taxon>
        <taxon>Gunneridae</taxon>
        <taxon>Pentapetalae</taxon>
        <taxon>rosids</taxon>
        <taxon>fabids</taxon>
        <taxon>Malpighiales</taxon>
        <taxon>Salicaceae</taxon>
        <taxon>Saliceae</taxon>
        <taxon>Salix</taxon>
    </lineage>
</organism>
<reference evidence="1 2" key="1">
    <citation type="journal article" date="2023" name="Int. J. Mol. Sci.">
        <title>De Novo Assembly and Annotation of 11 Diverse Shrub Willow (Salix) Genomes Reveals Novel Gene Organization in Sex-Linked Regions.</title>
        <authorList>
            <person name="Hyden B."/>
            <person name="Feng K."/>
            <person name="Yates T.B."/>
            <person name="Jawdy S."/>
            <person name="Cereghino C."/>
            <person name="Smart L.B."/>
            <person name="Muchero W."/>
        </authorList>
    </citation>
    <scope>NUCLEOTIDE SEQUENCE [LARGE SCALE GENOMIC DNA]</scope>
    <source>
        <tissue evidence="1">Shoot tip</tissue>
    </source>
</reference>
<comment type="caution">
    <text evidence="1">The sequence shown here is derived from an EMBL/GenBank/DDBJ whole genome shotgun (WGS) entry which is preliminary data.</text>
</comment>
<keyword evidence="2" id="KW-1185">Reference proteome</keyword>
<gene>
    <name evidence="1" type="ORF">OIU84_023489</name>
</gene>
<protein>
    <submittedName>
        <fullName evidence="1">Uncharacterized protein</fullName>
    </submittedName>
</protein>
<dbReference type="Proteomes" id="UP001162972">
    <property type="component" value="Chromosome 1"/>
</dbReference>
<evidence type="ECO:0000313" key="1">
    <source>
        <dbReference type="EMBL" id="KAJ6428080.1"/>
    </source>
</evidence>
<proteinExistence type="predicted"/>
<name>A0AAD6PGC8_9ROSI</name>
<dbReference type="EMBL" id="JAPFFJ010000005">
    <property type="protein sequence ID" value="KAJ6428080.1"/>
    <property type="molecule type" value="Genomic_DNA"/>
</dbReference>
<evidence type="ECO:0000313" key="2">
    <source>
        <dbReference type="Proteomes" id="UP001162972"/>
    </source>
</evidence>